<evidence type="ECO:0000313" key="1">
    <source>
        <dbReference type="EMBL" id="NYZ63750.1"/>
    </source>
</evidence>
<reference evidence="1 2" key="1">
    <citation type="submission" date="2020-07" db="EMBL/GenBank/DDBJ databases">
        <title>isolation of Luteimonas sp. SJ-16.</title>
        <authorList>
            <person name="Huang X.-X."/>
            <person name="Xu L."/>
            <person name="Sun J.-Q."/>
        </authorList>
    </citation>
    <scope>NUCLEOTIDE SEQUENCE [LARGE SCALE GENOMIC DNA]</scope>
    <source>
        <strain evidence="1 2">SJ-16</strain>
    </source>
</reference>
<dbReference type="RefSeq" id="WP_180545957.1">
    <property type="nucleotide sequence ID" value="NZ_JACCJZ010000020.1"/>
</dbReference>
<dbReference type="GO" id="GO:0016853">
    <property type="term" value="F:isomerase activity"/>
    <property type="evidence" value="ECO:0007669"/>
    <property type="project" value="InterPro"/>
</dbReference>
<dbReference type="InterPro" id="IPR008183">
    <property type="entry name" value="Aldose_1/G6P_1-epimerase"/>
</dbReference>
<proteinExistence type="predicted"/>
<dbReference type="InterPro" id="IPR014718">
    <property type="entry name" value="GH-type_carb-bd"/>
</dbReference>
<evidence type="ECO:0000313" key="2">
    <source>
        <dbReference type="Proteomes" id="UP000589896"/>
    </source>
</evidence>
<accession>A0A7Z0QTZ6</accession>
<gene>
    <name evidence="1" type="ORF">H0E82_13415</name>
</gene>
<dbReference type="Gene3D" id="2.70.98.10">
    <property type="match status" value="1"/>
</dbReference>
<name>A0A7Z0QTZ6_9GAMM</name>
<sequence>MADRQVDGALAPRPSGPLRRIECGALSASVAPRAGGRIAQITFAGEPLLVGPADGHPETIAWGCYPMVPWAGRLRAGRFRFDGADHVLATNLGPHAIHGLGFSMPWQVQLHTVDCVVLSLQLPRDARWPFGGTVRQTVRVTPRRLRLTMTLHAQVLAMPAVIGWHPWFRKPERLEFAPTGVYPRDADGIGTLPLAAPPPPPWDDCFTGADGAVLHRGGQRIMLASDCSHWVVYDAPAHATCVEPQTGPADAFNLEPQRLEPGQGMTRWFEMVWGR</sequence>
<organism evidence="1 2">
    <name type="scientific">Luteimonas deserti</name>
    <dbReference type="NCBI Taxonomy" id="2752306"/>
    <lineage>
        <taxon>Bacteria</taxon>
        <taxon>Pseudomonadati</taxon>
        <taxon>Pseudomonadota</taxon>
        <taxon>Gammaproteobacteria</taxon>
        <taxon>Lysobacterales</taxon>
        <taxon>Lysobacteraceae</taxon>
        <taxon>Luteimonas</taxon>
    </lineage>
</organism>
<dbReference type="GO" id="GO:0030246">
    <property type="term" value="F:carbohydrate binding"/>
    <property type="evidence" value="ECO:0007669"/>
    <property type="project" value="InterPro"/>
</dbReference>
<keyword evidence="2" id="KW-1185">Reference proteome</keyword>
<dbReference type="GO" id="GO:0005975">
    <property type="term" value="P:carbohydrate metabolic process"/>
    <property type="evidence" value="ECO:0007669"/>
    <property type="project" value="InterPro"/>
</dbReference>
<dbReference type="AlphaFoldDB" id="A0A7Z0QTZ6"/>
<comment type="caution">
    <text evidence="1">The sequence shown here is derived from an EMBL/GenBank/DDBJ whole genome shotgun (WGS) entry which is preliminary data.</text>
</comment>
<dbReference type="EMBL" id="JACCJZ010000020">
    <property type="protein sequence ID" value="NYZ63750.1"/>
    <property type="molecule type" value="Genomic_DNA"/>
</dbReference>
<dbReference type="Proteomes" id="UP000589896">
    <property type="component" value="Unassembled WGS sequence"/>
</dbReference>
<dbReference type="SUPFAM" id="SSF74650">
    <property type="entry name" value="Galactose mutarotase-like"/>
    <property type="match status" value="1"/>
</dbReference>
<dbReference type="Pfam" id="PF01263">
    <property type="entry name" value="Aldose_epim"/>
    <property type="match status" value="1"/>
</dbReference>
<dbReference type="InterPro" id="IPR011013">
    <property type="entry name" value="Gal_mutarotase_sf_dom"/>
</dbReference>
<protein>
    <submittedName>
        <fullName evidence="1">Aldose epimerase</fullName>
    </submittedName>
</protein>